<sequence>MTKRFVVLVFWIAVLAVPLPLVAGDLAAERAIVAQLQEPHRILLLRHALAPGIGDPSGFDVDDCATQRNLSAEGRAQARVSGERLRAAGLESIRVFAGPWCRNVDTAALLGFGEPVVLEAMGSVFRTNAPHRERRMQAWREHLAEEYRQTAGPAVYVTHRANIMELSGRSLGAGAMLVVEIDAQGNARPVDQ</sequence>
<dbReference type="InterPro" id="IPR029033">
    <property type="entry name" value="His_PPase_superfam"/>
</dbReference>
<dbReference type="RefSeq" id="WP_047251010.1">
    <property type="nucleotide sequence ID" value="NZ_CP011367.1"/>
</dbReference>
<name>A0A0G3G351_9GAMM</name>
<accession>A0A0G3G351</accession>
<dbReference type="EMBL" id="CP011367">
    <property type="protein sequence ID" value="AKJ94839.1"/>
    <property type="molecule type" value="Genomic_DNA"/>
</dbReference>
<dbReference type="OrthoDB" id="8685508at2"/>
<gene>
    <name evidence="1" type="ORF">TVD_05425</name>
</gene>
<protein>
    <recommendedName>
        <fullName evidence="3">Histidine phosphatase family protein</fullName>
    </recommendedName>
</protein>
<dbReference type="PATRIC" id="fig|106634.4.peg.1109"/>
<evidence type="ECO:0000313" key="1">
    <source>
        <dbReference type="EMBL" id="AKJ94839.1"/>
    </source>
</evidence>
<keyword evidence="2" id="KW-1185">Reference proteome</keyword>
<dbReference type="KEGG" id="tvr:TVD_05425"/>
<organism evidence="1 2">
    <name type="scientific">Thioalkalivibrio versutus</name>
    <dbReference type="NCBI Taxonomy" id="106634"/>
    <lineage>
        <taxon>Bacteria</taxon>
        <taxon>Pseudomonadati</taxon>
        <taxon>Pseudomonadota</taxon>
        <taxon>Gammaproteobacteria</taxon>
        <taxon>Chromatiales</taxon>
        <taxon>Ectothiorhodospiraceae</taxon>
        <taxon>Thioalkalivibrio</taxon>
    </lineage>
</organism>
<evidence type="ECO:0000313" key="2">
    <source>
        <dbReference type="Proteomes" id="UP000064201"/>
    </source>
</evidence>
<dbReference type="Gene3D" id="3.40.50.1240">
    <property type="entry name" value="Phosphoglycerate mutase-like"/>
    <property type="match status" value="1"/>
</dbReference>
<reference evidence="1 2" key="1">
    <citation type="submission" date="2015-04" db="EMBL/GenBank/DDBJ databases">
        <title>Complete Sequence for the Genome of the Thioalkalivibrio versutus D301.</title>
        <authorList>
            <person name="Mu T."/>
            <person name="Zhou J."/>
            <person name="Xu X."/>
        </authorList>
    </citation>
    <scope>NUCLEOTIDE SEQUENCE [LARGE SCALE GENOMIC DNA]</scope>
    <source>
        <strain evidence="1 2">D301</strain>
    </source>
</reference>
<proteinExistence type="predicted"/>
<dbReference type="CDD" id="cd07040">
    <property type="entry name" value="HP"/>
    <property type="match status" value="1"/>
</dbReference>
<dbReference type="AlphaFoldDB" id="A0A0G3G351"/>
<evidence type="ECO:0008006" key="3">
    <source>
        <dbReference type="Google" id="ProtNLM"/>
    </source>
</evidence>
<dbReference type="STRING" id="106634.TVD_05425"/>
<dbReference type="SUPFAM" id="SSF53254">
    <property type="entry name" value="Phosphoglycerate mutase-like"/>
    <property type="match status" value="1"/>
</dbReference>
<dbReference type="Proteomes" id="UP000064201">
    <property type="component" value="Chromosome"/>
</dbReference>